<accession>A0A8J7F1W2</accession>
<sequence length="72" mass="8163">MSNPNFNQDLYHASVKALTENGVPENVAERASKVVASDDFNLPDLGRTEEDRENIAEAMKHFWNWSRENGAK</sequence>
<proteinExistence type="predicted"/>
<comment type="caution">
    <text evidence="1">The sequence shown here is derived from an EMBL/GenBank/DDBJ whole genome shotgun (WGS) entry which is preliminary data.</text>
</comment>
<reference evidence="1" key="1">
    <citation type="submission" date="2020-10" db="EMBL/GenBank/DDBJ databases">
        <authorList>
            <person name="Castelo-Branco R."/>
            <person name="Eusebio N."/>
            <person name="Adriana R."/>
            <person name="Vieira A."/>
            <person name="Brugerolle De Fraissinette N."/>
            <person name="Rezende De Castro R."/>
            <person name="Schneider M.P."/>
            <person name="Vasconcelos V."/>
            <person name="Leao P.N."/>
        </authorList>
    </citation>
    <scope>NUCLEOTIDE SEQUENCE</scope>
    <source>
        <strain evidence="1">LEGE 06105</strain>
    </source>
</reference>
<name>A0A8J7F1W2_9CYAN</name>
<dbReference type="EMBL" id="JADEWL010000063">
    <property type="protein sequence ID" value="MBE9214558.1"/>
    <property type="molecule type" value="Genomic_DNA"/>
</dbReference>
<protein>
    <submittedName>
        <fullName evidence="1">Uncharacterized protein</fullName>
    </submittedName>
</protein>
<dbReference type="RefSeq" id="WP_193922508.1">
    <property type="nucleotide sequence ID" value="NZ_JADEWL010000063.1"/>
</dbReference>
<organism evidence="1 2">
    <name type="scientific">Plectonema cf. radiosum LEGE 06105</name>
    <dbReference type="NCBI Taxonomy" id="945769"/>
    <lineage>
        <taxon>Bacteria</taxon>
        <taxon>Bacillati</taxon>
        <taxon>Cyanobacteriota</taxon>
        <taxon>Cyanophyceae</taxon>
        <taxon>Oscillatoriophycideae</taxon>
        <taxon>Oscillatoriales</taxon>
        <taxon>Microcoleaceae</taxon>
        <taxon>Plectonema</taxon>
    </lineage>
</organism>
<keyword evidence="2" id="KW-1185">Reference proteome</keyword>
<evidence type="ECO:0000313" key="1">
    <source>
        <dbReference type="EMBL" id="MBE9214558.1"/>
    </source>
</evidence>
<dbReference type="AlphaFoldDB" id="A0A8J7F1W2"/>
<dbReference type="Proteomes" id="UP000620559">
    <property type="component" value="Unassembled WGS sequence"/>
</dbReference>
<gene>
    <name evidence="1" type="ORF">IQ247_18105</name>
</gene>
<evidence type="ECO:0000313" key="2">
    <source>
        <dbReference type="Proteomes" id="UP000620559"/>
    </source>
</evidence>